<dbReference type="HOGENOM" id="CLU_309386_0_0_1"/>
<sequence length="792" mass="90722">MQSRQKAWHDRAMRSHQRDPICVGDWVYHYQGKIKPIGHKFVPKWKGYVWKTGKGVRLALDHEDTVAQVCTTSSQHQSGDTEYAIRGFNVEKKMLCFEARETPVTKAKIRKAFDIPQVGGEVDPTREIPTDTKWLEPYLRTKDLGSTTRLSYGKKALAPGFRRRIVTLAHALIMRMDYKELDWNVHHQRKCNQDDGNHKFFSPTTQGEEGKVRGEEHRQCLVQRPRTGRGTIWLYGKEILLNNKFFSKVFEFPNEVYEMEEPPSKIYNEYRPYLKEGTTWEEHLTRRAKTRGLQLSEFCAKVVAVLHPLSVIMGCRNNPKSVPINVLWVFIAADRNRFMNWAMIFWGLFFRVVETARKLMMKNNGGDTILYLLAHMSTFLDLRVGDYYKFRPYRMLTNVPDHQTTMAFFNRVETEEDGLFQLLKPGEPTDRVVTGIEEEETDAGEEDGPAAGSGWGGLYIDTSSKEGVQLYFDKTARTHPVPRPDTLHQLCVRFHVKSSRYYDTARTGKAPAEPRAKKAGGRGAGGSAAARLPATPRGAHIEVIPVHPTSANSPTPLRSSAPPFEIPVVRATEVTDMEQEHHQERQEEEVPADPWGGFAQEPELQPAQVLLHPTAPNAEEEMGRHQVLERVPPAPLPENGQQEAVPDDETCKRAHSPPHNGKGEHRKHRGDGREEPRQEARPSCHQQHKDTAQIFLTLAHEEEISQKLEGRLRTMEEKVSQFEGHLIGVQKFIEEHHKQLLTAITNLSERLPTTTDLPEDEQEELHQLRETNERYEQFFSNMPRPPVRTKGH</sequence>
<protein>
    <submittedName>
        <fullName evidence="2">Uncharacterized protein</fullName>
    </submittedName>
</protein>
<dbReference type="Proteomes" id="UP000001514">
    <property type="component" value="Unassembled WGS sequence"/>
</dbReference>
<feature type="region of interest" description="Disordered" evidence="1">
    <location>
        <begin position="502"/>
        <end position="538"/>
    </location>
</feature>
<dbReference type="AlphaFoldDB" id="D8R4H4"/>
<evidence type="ECO:0000313" key="3">
    <source>
        <dbReference type="Proteomes" id="UP000001514"/>
    </source>
</evidence>
<evidence type="ECO:0000313" key="2">
    <source>
        <dbReference type="EMBL" id="EFJ33471.1"/>
    </source>
</evidence>
<accession>D8R4H4</accession>
<feature type="region of interest" description="Disordered" evidence="1">
    <location>
        <begin position="194"/>
        <end position="216"/>
    </location>
</feature>
<dbReference type="EMBL" id="GL377571">
    <property type="protein sequence ID" value="EFJ33471.1"/>
    <property type="molecule type" value="Genomic_DNA"/>
</dbReference>
<evidence type="ECO:0000256" key="1">
    <source>
        <dbReference type="SAM" id="MobiDB-lite"/>
    </source>
</evidence>
<reference evidence="2 3" key="1">
    <citation type="journal article" date="2011" name="Science">
        <title>The Selaginella genome identifies genetic changes associated with the evolution of vascular plants.</title>
        <authorList>
            <person name="Banks J.A."/>
            <person name="Nishiyama T."/>
            <person name="Hasebe M."/>
            <person name="Bowman J.L."/>
            <person name="Gribskov M."/>
            <person name="dePamphilis C."/>
            <person name="Albert V.A."/>
            <person name="Aono N."/>
            <person name="Aoyama T."/>
            <person name="Ambrose B.A."/>
            <person name="Ashton N.W."/>
            <person name="Axtell M.J."/>
            <person name="Barker E."/>
            <person name="Barker M.S."/>
            <person name="Bennetzen J.L."/>
            <person name="Bonawitz N.D."/>
            <person name="Chapple C."/>
            <person name="Cheng C."/>
            <person name="Correa L.G."/>
            <person name="Dacre M."/>
            <person name="DeBarry J."/>
            <person name="Dreyer I."/>
            <person name="Elias M."/>
            <person name="Engstrom E.M."/>
            <person name="Estelle M."/>
            <person name="Feng L."/>
            <person name="Finet C."/>
            <person name="Floyd S.K."/>
            <person name="Frommer W.B."/>
            <person name="Fujita T."/>
            <person name="Gramzow L."/>
            <person name="Gutensohn M."/>
            <person name="Harholt J."/>
            <person name="Hattori M."/>
            <person name="Heyl A."/>
            <person name="Hirai T."/>
            <person name="Hiwatashi Y."/>
            <person name="Ishikawa M."/>
            <person name="Iwata M."/>
            <person name="Karol K.G."/>
            <person name="Koehler B."/>
            <person name="Kolukisaoglu U."/>
            <person name="Kubo M."/>
            <person name="Kurata T."/>
            <person name="Lalonde S."/>
            <person name="Li K."/>
            <person name="Li Y."/>
            <person name="Litt A."/>
            <person name="Lyons E."/>
            <person name="Manning G."/>
            <person name="Maruyama T."/>
            <person name="Michael T.P."/>
            <person name="Mikami K."/>
            <person name="Miyazaki S."/>
            <person name="Morinaga S."/>
            <person name="Murata T."/>
            <person name="Mueller-Roeber B."/>
            <person name="Nelson D.R."/>
            <person name="Obara M."/>
            <person name="Oguri Y."/>
            <person name="Olmstead R.G."/>
            <person name="Onodera N."/>
            <person name="Petersen B.L."/>
            <person name="Pils B."/>
            <person name="Prigge M."/>
            <person name="Rensing S.A."/>
            <person name="Riano-Pachon D.M."/>
            <person name="Roberts A.W."/>
            <person name="Sato Y."/>
            <person name="Scheller H.V."/>
            <person name="Schulz B."/>
            <person name="Schulz C."/>
            <person name="Shakirov E.V."/>
            <person name="Shibagaki N."/>
            <person name="Shinohara N."/>
            <person name="Shippen D.E."/>
            <person name="Soerensen I."/>
            <person name="Sotooka R."/>
            <person name="Sugimoto N."/>
            <person name="Sugita M."/>
            <person name="Sumikawa N."/>
            <person name="Tanurdzic M."/>
            <person name="Theissen G."/>
            <person name="Ulvskov P."/>
            <person name="Wakazuki S."/>
            <person name="Weng J.K."/>
            <person name="Willats W.W."/>
            <person name="Wipf D."/>
            <person name="Wolf P.G."/>
            <person name="Yang L."/>
            <person name="Zimmer A.D."/>
            <person name="Zhu Q."/>
            <person name="Mitros T."/>
            <person name="Hellsten U."/>
            <person name="Loque D."/>
            <person name="Otillar R."/>
            <person name="Salamov A."/>
            <person name="Schmutz J."/>
            <person name="Shapiro H."/>
            <person name="Lindquist E."/>
            <person name="Lucas S."/>
            <person name="Rokhsar D."/>
            <person name="Grigoriev I.V."/>
        </authorList>
    </citation>
    <scope>NUCLEOTIDE SEQUENCE [LARGE SCALE GENOMIC DNA]</scope>
</reference>
<dbReference type="InParanoid" id="D8R4H4"/>
<organism evidence="3">
    <name type="scientific">Selaginella moellendorffii</name>
    <name type="common">Spikemoss</name>
    <dbReference type="NCBI Taxonomy" id="88036"/>
    <lineage>
        <taxon>Eukaryota</taxon>
        <taxon>Viridiplantae</taxon>
        <taxon>Streptophyta</taxon>
        <taxon>Embryophyta</taxon>
        <taxon>Tracheophyta</taxon>
        <taxon>Lycopodiopsida</taxon>
        <taxon>Selaginellales</taxon>
        <taxon>Selaginellaceae</taxon>
        <taxon>Selaginella</taxon>
    </lineage>
</organism>
<dbReference type="KEGG" id="smo:SELMODRAFT_407272"/>
<feature type="compositionally biased region" description="Basic and acidic residues" evidence="1">
    <location>
        <begin position="671"/>
        <end position="689"/>
    </location>
</feature>
<proteinExistence type="predicted"/>
<feature type="region of interest" description="Disordered" evidence="1">
    <location>
        <begin position="631"/>
        <end position="689"/>
    </location>
</feature>
<gene>
    <name evidence="2" type="ORF">SELMODRAFT_407272</name>
</gene>
<keyword evidence="3" id="KW-1185">Reference proteome</keyword>
<name>D8R4H4_SELML</name>
<dbReference type="Gramene" id="EFJ33471">
    <property type="protein sequence ID" value="EFJ33471"/>
    <property type="gene ID" value="SELMODRAFT_407272"/>
</dbReference>
<feature type="region of interest" description="Disordered" evidence="1">
    <location>
        <begin position="576"/>
        <end position="600"/>
    </location>
</feature>